<evidence type="ECO:0000313" key="1">
    <source>
        <dbReference type="EMBL" id="GKV03802.1"/>
    </source>
</evidence>
<dbReference type="Proteomes" id="UP001054252">
    <property type="component" value="Unassembled WGS sequence"/>
</dbReference>
<proteinExistence type="predicted"/>
<keyword evidence="2" id="KW-1185">Reference proteome</keyword>
<sequence length="52" mass="5645">MFFISSQIVNAQKKGQLLPPHKMVSSLALRLSSALYRSRIGVLASISGEKKG</sequence>
<gene>
    <name evidence="1" type="ORF">SLEP1_g16048</name>
</gene>
<protein>
    <submittedName>
        <fullName evidence="1">Uncharacterized protein</fullName>
    </submittedName>
</protein>
<comment type="caution">
    <text evidence="1">The sequence shown here is derived from an EMBL/GenBank/DDBJ whole genome shotgun (WGS) entry which is preliminary data.</text>
</comment>
<reference evidence="1 2" key="1">
    <citation type="journal article" date="2021" name="Commun. Biol.">
        <title>The genome of Shorea leprosula (Dipterocarpaceae) highlights the ecological relevance of drought in aseasonal tropical rainforests.</title>
        <authorList>
            <person name="Ng K.K.S."/>
            <person name="Kobayashi M.J."/>
            <person name="Fawcett J.A."/>
            <person name="Hatakeyama M."/>
            <person name="Paape T."/>
            <person name="Ng C.H."/>
            <person name="Ang C.C."/>
            <person name="Tnah L.H."/>
            <person name="Lee C.T."/>
            <person name="Nishiyama T."/>
            <person name="Sese J."/>
            <person name="O'Brien M.J."/>
            <person name="Copetti D."/>
            <person name="Mohd Noor M.I."/>
            <person name="Ong R.C."/>
            <person name="Putra M."/>
            <person name="Sireger I.Z."/>
            <person name="Indrioko S."/>
            <person name="Kosugi Y."/>
            <person name="Izuno A."/>
            <person name="Isagi Y."/>
            <person name="Lee S.L."/>
            <person name="Shimizu K.K."/>
        </authorList>
    </citation>
    <scope>NUCLEOTIDE SEQUENCE [LARGE SCALE GENOMIC DNA]</scope>
    <source>
        <strain evidence="1">214</strain>
    </source>
</reference>
<evidence type="ECO:0000313" key="2">
    <source>
        <dbReference type="Proteomes" id="UP001054252"/>
    </source>
</evidence>
<accession>A0AAV5IPK6</accession>
<organism evidence="1 2">
    <name type="scientific">Rubroshorea leprosula</name>
    <dbReference type="NCBI Taxonomy" id="152421"/>
    <lineage>
        <taxon>Eukaryota</taxon>
        <taxon>Viridiplantae</taxon>
        <taxon>Streptophyta</taxon>
        <taxon>Embryophyta</taxon>
        <taxon>Tracheophyta</taxon>
        <taxon>Spermatophyta</taxon>
        <taxon>Magnoliopsida</taxon>
        <taxon>eudicotyledons</taxon>
        <taxon>Gunneridae</taxon>
        <taxon>Pentapetalae</taxon>
        <taxon>rosids</taxon>
        <taxon>malvids</taxon>
        <taxon>Malvales</taxon>
        <taxon>Dipterocarpaceae</taxon>
        <taxon>Rubroshorea</taxon>
    </lineage>
</organism>
<dbReference type="AlphaFoldDB" id="A0AAV5IPK6"/>
<name>A0AAV5IPK6_9ROSI</name>
<dbReference type="EMBL" id="BPVZ01000020">
    <property type="protein sequence ID" value="GKV03802.1"/>
    <property type="molecule type" value="Genomic_DNA"/>
</dbReference>